<organism evidence="1 2">
    <name type="scientific">Bombiscardovia apis</name>
    <dbReference type="NCBI Taxonomy" id="2932182"/>
    <lineage>
        <taxon>Bacteria</taxon>
        <taxon>Bacillati</taxon>
        <taxon>Actinomycetota</taxon>
        <taxon>Actinomycetes</taxon>
        <taxon>Bifidobacteriales</taxon>
        <taxon>Bifidobacteriaceae</taxon>
        <taxon>Bombiscardovia</taxon>
    </lineage>
</organism>
<reference evidence="1 2" key="1">
    <citation type="journal article" date="2023" name="Microbiol. Spectr.">
        <title>Symbiosis of Carpenter Bees with Uncharacterized Lactic Acid Bacteria Showing NAD Auxotrophy.</title>
        <authorList>
            <person name="Kawasaki S."/>
            <person name="Ozawa K."/>
            <person name="Mori T."/>
            <person name="Yamamoto A."/>
            <person name="Ito M."/>
            <person name="Ohkuma M."/>
            <person name="Sakamoto M."/>
            <person name="Matsutani M."/>
        </authorList>
    </citation>
    <scope>NUCLEOTIDE SEQUENCE [LARGE SCALE GENOMIC DNA]</scope>
    <source>
        <strain evidence="1 2">KimH</strain>
    </source>
</reference>
<dbReference type="EMBL" id="AP026800">
    <property type="protein sequence ID" value="BDR54193.1"/>
    <property type="molecule type" value="Genomic_DNA"/>
</dbReference>
<dbReference type="RefSeq" id="WP_317643215.1">
    <property type="nucleotide sequence ID" value="NZ_AP026800.1"/>
</dbReference>
<keyword evidence="2" id="KW-1185">Reference proteome</keyword>
<evidence type="ECO:0000313" key="1">
    <source>
        <dbReference type="EMBL" id="BDR54193.1"/>
    </source>
</evidence>
<protein>
    <submittedName>
        <fullName evidence="1">Uncharacterized protein</fullName>
    </submittedName>
</protein>
<gene>
    <name evidence="1" type="ORF">KIMH_03040</name>
</gene>
<sequence>MFIISSALKHDVTPEDAVLVVDQLIRAFELQEEPAKTLYLGFSSEGIPLEVVVLETSKGPTIIRHENAQ</sequence>
<name>A0ABM8BBB7_9BIFI</name>
<dbReference type="Proteomes" id="UP001321748">
    <property type="component" value="Chromosome"/>
</dbReference>
<proteinExistence type="predicted"/>
<evidence type="ECO:0000313" key="2">
    <source>
        <dbReference type="Proteomes" id="UP001321748"/>
    </source>
</evidence>
<accession>A0ABM8BBB7</accession>